<evidence type="ECO:0000256" key="1">
    <source>
        <dbReference type="ARBA" id="ARBA00004496"/>
    </source>
</evidence>
<evidence type="ECO:0000256" key="4">
    <source>
        <dbReference type="ARBA" id="ARBA00022553"/>
    </source>
</evidence>
<accession>A0A839QSE0</accession>
<dbReference type="SUPFAM" id="SSF55804">
    <property type="entry name" value="Phoshotransferase/anion transport protein"/>
    <property type="match status" value="1"/>
</dbReference>
<dbReference type="InterPro" id="IPR003501">
    <property type="entry name" value="PTS_EIIB_2/3"/>
</dbReference>
<organism evidence="14 15">
    <name type="scientific">Helcobacillus massiliensis</name>
    <dbReference type="NCBI Taxonomy" id="521392"/>
    <lineage>
        <taxon>Bacteria</taxon>
        <taxon>Bacillati</taxon>
        <taxon>Actinomycetota</taxon>
        <taxon>Actinomycetes</taxon>
        <taxon>Micrococcales</taxon>
        <taxon>Dermabacteraceae</taxon>
        <taxon>Helcobacillus</taxon>
    </lineage>
</organism>
<proteinExistence type="predicted"/>
<dbReference type="RefSeq" id="WP_183376211.1">
    <property type="nucleotide sequence ID" value="NZ_CBCSFZ010000023.1"/>
</dbReference>
<dbReference type="SUPFAM" id="SSF52794">
    <property type="entry name" value="PTS system IIB component-like"/>
    <property type="match status" value="1"/>
</dbReference>
<dbReference type="InterPro" id="IPR036095">
    <property type="entry name" value="PTS_EIIB-like_sf"/>
</dbReference>
<dbReference type="PROSITE" id="PS51094">
    <property type="entry name" value="PTS_EIIA_TYPE_2"/>
    <property type="match status" value="1"/>
</dbReference>
<evidence type="ECO:0000259" key="13">
    <source>
        <dbReference type="PROSITE" id="PS51099"/>
    </source>
</evidence>
<evidence type="ECO:0000256" key="7">
    <source>
        <dbReference type="ARBA" id="ARBA00022777"/>
    </source>
</evidence>
<dbReference type="PROSITE" id="PS51099">
    <property type="entry name" value="PTS_EIIB_TYPE_2"/>
    <property type="match status" value="1"/>
</dbReference>
<keyword evidence="5" id="KW-0808">Transferase</keyword>
<keyword evidence="7" id="KW-0418">Kinase</keyword>
<dbReference type="Gene3D" id="3.40.50.2300">
    <property type="match status" value="1"/>
</dbReference>
<dbReference type="CDD" id="cd00211">
    <property type="entry name" value="PTS_IIA_fru"/>
    <property type="match status" value="1"/>
</dbReference>
<protein>
    <recommendedName>
        <fullName evidence="9">Ascorbate-specific PTS system EIIA component</fullName>
    </recommendedName>
    <alternativeName>
        <fullName evidence="10">Ascorbate-specific phosphotransferase enzyme IIA component</fullName>
    </alternativeName>
</protein>
<dbReference type="InterPro" id="IPR051351">
    <property type="entry name" value="Ascorbate-PTS_EIIA_comp"/>
</dbReference>
<dbReference type="PANTHER" id="PTHR36203">
    <property type="entry name" value="ASCORBATE-SPECIFIC PTS SYSTEM EIIA COMPONENT"/>
    <property type="match status" value="1"/>
</dbReference>
<dbReference type="GO" id="GO:0008982">
    <property type="term" value="F:protein-N(PI)-phosphohistidine-sugar phosphotransferase activity"/>
    <property type="evidence" value="ECO:0007669"/>
    <property type="project" value="InterPro"/>
</dbReference>
<keyword evidence="3" id="KW-0963">Cytoplasm</keyword>
<feature type="domain" description="PTS EIIB type-2" evidence="13">
    <location>
        <begin position="187"/>
        <end position="279"/>
    </location>
</feature>
<dbReference type="GO" id="GO:0005737">
    <property type="term" value="C:cytoplasm"/>
    <property type="evidence" value="ECO:0007669"/>
    <property type="project" value="UniProtKB-SubCell"/>
</dbReference>
<keyword evidence="2" id="KW-0813">Transport</keyword>
<dbReference type="InterPro" id="IPR016152">
    <property type="entry name" value="PTrfase/Anion_transptr"/>
</dbReference>
<evidence type="ECO:0000256" key="10">
    <source>
        <dbReference type="ARBA" id="ARBA00042072"/>
    </source>
</evidence>
<dbReference type="InterPro" id="IPR002178">
    <property type="entry name" value="PTS_EIIA_type-2_dom"/>
</dbReference>
<evidence type="ECO:0000256" key="5">
    <source>
        <dbReference type="ARBA" id="ARBA00022679"/>
    </source>
</evidence>
<evidence type="ECO:0000259" key="12">
    <source>
        <dbReference type="PROSITE" id="PS51094"/>
    </source>
</evidence>
<dbReference type="CDD" id="cd05563">
    <property type="entry name" value="PTS_IIB_ascorbate"/>
    <property type="match status" value="1"/>
</dbReference>
<evidence type="ECO:0000256" key="11">
    <source>
        <dbReference type="SAM" id="MobiDB-lite"/>
    </source>
</evidence>
<name>A0A839QSE0_9MICO</name>
<dbReference type="Pfam" id="PF00359">
    <property type="entry name" value="PTS_EIIA_2"/>
    <property type="match status" value="1"/>
</dbReference>
<comment type="function">
    <text evidence="8">The phosphoenolpyruvate-dependent sugar phosphotransferase system (sugar PTS), a major carbohydrate active transport system, catalyzes the phosphorylation of incoming sugar substrates concomitantly with their translocation across the cell membrane. The enzyme II UlaABC PTS system is involved in ascorbate transport.</text>
</comment>
<dbReference type="PANTHER" id="PTHR36203:SF1">
    <property type="entry name" value="ASCORBATE-SPECIFIC PTS SYSTEM EIIA COMPONENT"/>
    <property type="match status" value="1"/>
</dbReference>
<gene>
    <name evidence="14" type="ORF">FHX50_001509</name>
</gene>
<comment type="subcellular location">
    <subcellularLocation>
        <location evidence="1">Cytoplasm</location>
    </subcellularLocation>
</comment>
<sequence length="279" mass="29375">MTDLADLIPAGAVRIRAEVADWRSAVVAAGALLEEAGVADSAYTDAMVASVEEHGPYIVIAPGFALPHARPSDSVTRTGMSVLRLAHPVEFGHESNDPVEMVVALAAADSDQHQQALAQLAGVLADAEQRRRLFAARSEQSVRRVLRTRDAGAAPAGPPPATDPPSRGDDEGPTGADRAAGTGTETHLALTVCGNGLGTSLFLKNTLEQVLEDWGWTRYVNAEATDTISAKGRAKEAAFILTSGEIAKTLGDVGVPMEVIGDFTSKQEIDQALRRIYDV</sequence>
<dbReference type="EMBL" id="JACHWP010000003">
    <property type="protein sequence ID" value="MBB3023224.1"/>
    <property type="molecule type" value="Genomic_DNA"/>
</dbReference>
<dbReference type="Pfam" id="PF02302">
    <property type="entry name" value="PTS_IIB"/>
    <property type="match status" value="1"/>
</dbReference>
<evidence type="ECO:0000256" key="2">
    <source>
        <dbReference type="ARBA" id="ARBA00022448"/>
    </source>
</evidence>
<evidence type="ECO:0000256" key="9">
    <source>
        <dbReference type="ARBA" id="ARBA00041175"/>
    </source>
</evidence>
<evidence type="ECO:0000256" key="6">
    <source>
        <dbReference type="ARBA" id="ARBA00022683"/>
    </source>
</evidence>
<dbReference type="GO" id="GO:0016301">
    <property type="term" value="F:kinase activity"/>
    <property type="evidence" value="ECO:0007669"/>
    <property type="project" value="UniProtKB-KW"/>
</dbReference>
<dbReference type="AlphaFoldDB" id="A0A839QSE0"/>
<dbReference type="InterPro" id="IPR013011">
    <property type="entry name" value="PTS_EIIB_2"/>
</dbReference>
<keyword evidence="4" id="KW-0597">Phosphoprotein</keyword>
<reference evidence="14 15" key="1">
    <citation type="submission" date="2020-08" db="EMBL/GenBank/DDBJ databases">
        <title>Sequencing the genomes of 1000 actinobacteria strains.</title>
        <authorList>
            <person name="Klenk H.-P."/>
        </authorList>
    </citation>
    <scope>NUCLEOTIDE SEQUENCE [LARGE SCALE GENOMIC DNA]</scope>
    <source>
        <strain evidence="14 15">DSM 23040</strain>
    </source>
</reference>
<evidence type="ECO:0000313" key="14">
    <source>
        <dbReference type="EMBL" id="MBB3023224.1"/>
    </source>
</evidence>
<feature type="region of interest" description="Disordered" evidence="11">
    <location>
        <begin position="147"/>
        <end position="181"/>
    </location>
</feature>
<keyword evidence="15" id="KW-1185">Reference proteome</keyword>
<feature type="domain" description="PTS EIIA type-2" evidence="12">
    <location>
        <begin position="6"/>
        <end position="149"/>
    </location>
</feature>
<comment type="caution">
    <text evidence="14">The sequence shown here is derived from an EMBL/GenBank/DDBJ whole genome shotgun (WGS) entry which is preliminary data.</text>
</comment>
<dbReference type="Proteomes" id="UP000568050">
    <property type="component" value="Unassembled WGS sequence"/>
</dbReference>
<evidence type="ECO:0000256" key="8">
    <source>
        <dbReference type="ARBA" id="ARBA00037387"/>
    </source>
</evidence>
<keyword evidence="6" id="KW-0598">Phosphotransferase system</keyword>
<evidence type="ECO:0000313" key="15">
    <source>
        <dbReference type="Proteomes" id="UP000568050"/>
    </source>
</evidence>
<dbReference type="GO" id="GO:0009401">
    <property type="term" value="P:phosphoenolpyruvate-dependent sugar phosphotransferase system"/>
    <property type="evidence" value="ECO:0007669"/>
    <property type="project" value="UniProtKB-KW"/>
</dbReference>
<evidence type="ECO:0000256" key="3">
    <source>
        <dbReference type="ARBA" id="ARBA00022490"/>
    </source>
</evidence>
<dbReference type="Gene3D" id="3.40.930.10">
    <property type="entry name" value="Mannitol-specific EII, Chain A"/>
    <property type="match status" value="1"/>
</dbReference>